<reference evidence="4" key="1">
    <citation type="submission" date="2023-06" db="EMBL/GenBank/DDBJ databases">
        <title>Sysu t00192.</title>
        <authorList>
            <person name="Gao L."/>
            <person name="Fang B.-Z."/>
            <person name="Li W.-J."/>
        </authorList>
    </citation>
    <scope>NUCLEOTIDE SEQUENCE</scope>
    <source>
        <strain evidence="4">SYSU T00192</strain>
    </source>
</reference>
<accession>A0ABT8GCF7</accession>
<feature type="transmembrane region" description="Helical" evidence="2">
    <location>
        <begin position="405"/>
        <end position="426"/>
    </location>
</feature>
<evidence type="ECO:0000313" key="5">
    <source>
        <dbReference type="Proteomes" id="UP001172728"/>
    </source>
</evidence>
<feature type="region of interest" description="Disordered" evidence="1">
    <location>
        <begin position="40"/>
        <end position="72"/>
    </location>
</feature>
<protein>
    <submittedName>
        <fullName evidence="4">Uncharacterized protein</fullName>
    </submittedName>
</protein>
<feature type="transmembrane region" description="Helical" evidence="2">
    <location>
        <begin position="446"/>
        <end position="467"/>
    </location>
</feature>
<keyword evidence="5" id="KW-1185">Reference proteome</keyword>
<gene>
    <name evidence="4" type="ORF">QQX09_13265</name>
</gene>
<dbReference type="Proteomes" id="UP001172728">
    <property type="component" value="Unassembled WGS sequence"/>
</dbReference>
<feature type="signal peptide" evidence="3">
    <location>
        <begin position="1"/>
        <end position="40"/>
    </location>
</feature>
<feature type="transmembrane region" description="Helical" evidence="2">
    <location>
        <begin position="322"/>
        <end position="345"/>
    </location>
</feature>
<proteinExistence type="predicted"/>
<dbReference type="PROSITE" id="PS51257">
    <property type="entry name" value="PROKAR_LIPOPROTEIN"/>
    <property type="match status" value="1"/>
</dbReference>
<keyword evidence="3" id="KW-0732">Signal</keyword>
<sequence>MAARAWRASRRDRALRATALVAATLGLALGCLMLAASASAAPPSTEDGDDALAAYPAPPPVAPEPEPAPEQAPAYAPIVPALAPAAPAVLPERKRRARPAQPDPAPAVVAVAPAAAATLVWSFDLEGEDGIALEGRELRPGDRIRIRASGLPAAAEITVALHSTPLAMGSGSATAAGDLDLTATVPDEAEPGDHRVVATLTAPGYAPSTASSAVTVAAPYPWLSPTVPTLGDLRLTPLKVAATATLASAFLLLAAIPAELLQSTLTENYGRAFGWARRRHPRRRLLPPALRRPWLTSGATVVLATAILGLGQTGWHLSAEAVISYLSLFLSLTVLNLGLNAGRLLAARRRLRAPGRLMPMPGALLVVAVSVAISQVLHIEPALLFGAVVTVQYGRAMSRRNEGRLALLGVATAFGIGLASWILLSLLEGIGAGSEGVALVLVEETLAGVVLETLAALVVGLLPFTYLDGKAIHDWHRRAWAGAYFVAAAAFVLIAVPTGEDWQESRTPLLTWLLIVAGFGAISLTAWAVFRYLPERARTVPGDPEDPRDDARERVAADA</sequence>
<feature type="transmembrane region" description="Helical" evidence="2">
    <location>
        <begin position="292"/>
        <end position="310"/>
    </location>
</feature>
<evidence type="ECO:0000256" key="3">
    <source>
        <dbReference type="SAM" id="SignalP"/>
    </source>
</evidence>
<feature type="transmembrane region" description="Helical" evidence="2">
    <location>
        <begin position="509"/>
        <end position="530"/>
    </location>
</feature>
<feature type="transmembrane region" description="Helical" evidence="2">
    <location>
        <begin position="479"/>
        <end position="497"/>
    </location>
</feature>
<feature type="compositionally biased region" description="Pro residues" evidence="1">
    <location>
        <begin position="56"/>
        <end position="70"/>
    </location>
</feature>
<organism evidence="4 5">
    <name type="scientific">Demequina litoralis</name>
    <dbReference type="NCBI Taxonomy" id="3051660"/>
    <lineage>
        <taxon>Bacteria</taxon>
        <taxon>Bacillati</taxon>
        <taxon>Actinomycetota</taxon>
        <taxon>Actinomycetes</taxon>
        <taxon>Micrococcales</taxon>
        <taxon>Demequinaceae</taxon>
        <taxon>Demequina</taxon>
    </lineage>
</organism>
<dbReference type="EMBL" id="JAUHPW010000012">
    <property type="protein sequence ID" value="MDN4476823.1"/>
    <property type="molecule type" value="Genomic_DNA"/>
</dbReference>
<evidence type="ECO:0000313" key="4">
    <source>
        <dbReference type="EMBL" id="MDN4476823.1"/>
    </source>
</evidence>
<keyword evidence="2" id="KW-0472">Membrane</keyword>
<evidence type="ECO:0000256" key="1">
    <source>
        <dbReference type="SAM" id="MobiDB-lite"/>
    </source>
</evidence>
<keyword evidence="2" id="KW-1133">Transmembrane helix</keyword>
<dbReference type="RefSeq" id="WP_301135587.1">
    <property type="nucleotide sequence ID" value="NZ_JAUHPW010000012.1"/>
</dbReference>
<feature type="compositionally biased region" description="Basic and acidic residues" evidence="1">
    <location>
        <begin position="549"/>
        <end position="559"/>
    </location>
</feature>
<feature type="region of interest" description="Disordered" evidence="1">
    <location>
        <begin position="540"/>
        <end position="559"/>
    </location>
</feature>
<feature type="chain" id="PRO_5045213476" evidence="3">
    <location>
        <begin position="41"/>
        <end position="559"/>
    </location>
</feature>
<keyword evidence="2" id="KW-0812">Transmembrane</keyword>
<name>A0ABT8GCF7_9MICO</name>
<comment type="caution">
    <text evidence="4">The sequence shown here is derived from an EMBL/GenBank/DDBJ whole genome shotgun (WGS) entry which is preliminary data.</text>
</comment>
<feature type="transmembrane region" description="Helical" evidence="2">
    <location>
        <begin position="240"/>
        <end position="261"/>
    </location>
</feature>
<evidence type="ECO:0000256" key="2">
    <source>
        <dbReference type="SAM" id="Phobius"/>
    </source>
</evidence>